<proteinExistence type="predicted"/>
<accession>A0A0C2DB84</accession>
<reference evidence="3 4" key="1">
    <citation type="submission" date="2013-12" db="EMBL/GenBank/DDBJ databases">
        <title>Draft genome of the parsitic nematode Ancylostoma duodenale.</title>
        <authorList>
            <person name="Mitreva M."/>
        </authorList>
    </citation>
    <scope>NUCLEOTIDE SEQUENCE [LARGE SCALE GENOMIC DNA]</scope>
    <source>
        <strain evidence="3 4">Zhejiang</strain>
    </source>
</reference>
<organism evidence="3 4">
    <name type="scientific">Ancylostoma duodenale</name>
    <dbReference type="NCBI Taxonomy" id="51022"/>
    <lineage>
        <taxon>Eukaryota</taxon>
        <taxon>Metazoa</taxon>
        <taxon>Ecdysozoa</taxon>
        <taxon>Nematoda</taxon>
        <taxon>Chromadorea</taxon>
        <taxon>Rhabditida</taxon>
        <taxon>Rhabditina</taxon>
        <taxon>Rhabditomorpha</taxon>
        <taxon>Strongyloidea</taxon>
        <taxon>Ancylostomatidae</taxon>
        <taxon>Ancylostomatinae</taxon>
        <taxon>Ancylostoma</taxon>
    </lineage>
</organism>
<protein>
    <submittedName>
        <fullName evidence="3">Zinc finger, C2H2 type</fullName>
    </submittedName>
</protein>
<dbReference type="PROSITE" id="PS00028">
    <property type="entry name" value="ZINC_FINGER_C2H2_1"/>
    <property type="match status" value="1"/>
</dbReference>
<dbReference type="InterPro" id="IPR052797">
    <property type="entry name" value="RegFact_GeneExpr_CellDeath"/>
</dbReference>
<evidence type="ECO:0000256" key="1">
    <source>
        <dbReference type="SAM" id="MobiDB-lite"/>
    </source>
</evidence>
<name>A0A0C2DB84_9BILA</name>
<dbReference type="EMBL" id="KN731703">
    <property type="protein sequence ID" value="KIH59682.1"/>
    <property type="molecule type" value="Genomic_DNA"/>
</dbReference>
<feature type="compositionally biased region" description="Acidic residues" evidence="1">
    <location>
        <begin position="396"/>
        <end position="422"/>
    </location>
</feature>
<sequence>MVYSHDWNEEQVNELKARIRDERLSRKGSIIYECYKCGLGYTSSNGLEAHIAKCRKRRIATEKDESSTKTTTPKPPKRVGKDKHYVWSMEGGRTGQPKQLSTRPPTMPPLPDQMAESEKGSVLCPVPRCQGRFSNHDSLAYHCMIEHSELGAAGTPQDFSIRQYRFEDKEEYKEWLYQRSEETCTSFSTKTSMWSGYAMYRCNRAGIFKTSGTIRAGTTTKKAQSHCSAFLRISEYSDGSLDVTCCFGHIFHELDPTALRLNERQCGVLRKLLEERKFISDICTQMRTEYPPTNRLHYTSTNDIRNLALRLGLPILIKDRKQPSRAAPTRTRAGKKAPCSPEDGENSPEDEEATPEEQIDQEDNISSAEISDQEDPISADEASQNSEDEVVHSDMEQEDEDEDEDGLAIENPHEDEDDYSEDDGLRIDVDQASISVCRR</sequence>
<feature type="compositionally biased region" description="Acidic residues" evidence="1">
    <location>
        <begin position="342"/>
        <end position="363"/>
    </location>
</feature>
<feature type="region of interest" description="Disordered" evidence="1">
    <location>
        <begin position="320"/>
        <end position="439"/>
    </location>
</feature>
<dbReference type="AlphaFoldDB" id="A0A0C2DB84"/>
<keyword evidence="4" id="KW-1185">Reference proteome</keyword>
<feature type="region of interest" description="Disordered" evidence="1">
    <location>
        <begin position="61"/>
        <end position="115"/>
    </location>
</feature>
<evidence type="ECO:0000259" key="2">
    <source>
        <dbReference type="PROSITE" id="PS00028"/>
    </source>
</evidence>
<dbReference type="PANTHER" id="PTHR33936:SF24">
    <property type="entry name" value="C2H2-TYPE DOMAIN-CONTAINING PROTEIN"/>
    <property type="match status" value="1"/>
</dbReference>
<evidence type="ECO:0000313" key="4">
    <source>
        <dbReference type="Proteomes" id="UP000054047"/>
    </source>
</evidence>
<gene>
    <name evidence="3" type="ORF">ANCDUO_10075</name>
</gene>
<dbReference type="Proteomes" id="UP000054047">
    <property type="component" value="Unassembled WGS sequence"/>
</dbReference>
<dbReference type="OrthoDB" id="5855354at2759"/>
<dbReference type="InterPro" id="IPR013087">
    <property type="entry name" value="Znf_C2H2_type"/>
</dbReference>
<evidence type="ECO:0000313" key="3">
    <source>
        <dbReference type="EMBL" id="KIH59682.1"/>
    </source>
</evidence>
<dbReference type="PANTHER" id="PTHR33936">
    <property type="entry name" value="PROTEIN CBG17840"/>
    <property type="match status" value="1"/>
</dbReference>
<feature type="domain" description="C2H2-type" evidence="2">
    <location>
        <begin position="124"/>
        <end position="147"/>
    </location>
</feature>